<dbReference type="EnsemblPlants" id="AVESA.00010b.r2.1DG0129040.1">
    <property type="protein sequence ID" value="AVESA.00010b.r2.1DG0129040.1.CDS"/>
    <property type="gene ID" value="AVESA.00010b.r2.1DG0129040"/>
</dbReference>
<proteinExistence type="predicted"/>
<protein>
    <submittedName>
        <fullName evidence="1">Uncharacterized protein</fullName>
    </submittedName>
</protein>
<organism evidence="1 2">
    <name type="scientific">Avena sativa</name>
    <name type="common">Oat</name>
    <dbReference type="NCBI Taxonomy" id="4498"/>
    <lineage>
        <taxon>Eukaryota</taxon>
        <taxon>Viridiplantae</taxon>
        <taxon>Streptophyta</taxon>
        <taxon>Embryophyta</taxon>
        <taxon>Tracheophyta</taxon>
        <taxon>Spermatophyta</taxon>
        <taxon>Magnoliopsida</taxon>
        <taxon>Liliopsida</taxon>
        <taxon>Poales</taxon>
        <taxon>Poaceae</taxon>
        <taxon>BOP clade</taxon>
        <taxon>Pooideae</taxon>
        <taxon>Poodae</taxon>
        <taxon>Poeae</taxon>
        <taxon>Poeae Chloroplast Group 1 (Aveneae type)</taxon>
        <taxon>Aveninae</taxon>
        <taxon>Avena</taxon>
    </lineage>
</organism>
<reference evidence="1" key="2">
    <citation type="submission" date="2025-09" db="UniProtKB">
        <authorList>
            <consortium name="EnsemblPlants"/>
        </authorList>
    </citation>
    <scope>IDENTIFICATION</scope>
</reference>
<reference evidence="1" key="1">
    <citation type="submission" date="2021-05" db="EMBL/GenBank/DDBJ databases">
        <authorList>
            <person name="Scholz U."/>
            <person name="Mascher M."/>
            <person name="Fiebig A."/>
        </authorList>
    </citation>
    <scope>NUCLEOTIDE SEQUENCE [LARGE SCALE GENOMIC DNA]</scope>
</reference>
<dbReference type="Proteomes" id="UP001732700">
    <property type="component" value="Chromosome 1D"/>
</dbReference>
<sequence>MAHSHNQVIGTPFVPPSVTFRLICMKEVFERSGKCSLCEIQSQDILVSETRNFSANGPFASIYPFETWITPLQHSSYLHEIDQDKVSYLGSLLRSMLQKLYKYLNDSSFNYTIHGAVWTIIFVPTLNTLIVPQLSVTGGFGM</sequence>
<name>A0ACD5TU14_AVESA</name>
<evidence type="ECO:0000313" key="2">
    <source>
        <dbReference type="Proteomes" id="UP001732700"/>
    </source>
</evidence>
<evidence type="ECO:0000313" key="1">
    <source>
        <dbReference type="EnsemblPlants" id="AVESA.00010b.r2.1DG0129040.1.CDS"/>
    </source>
</evidence>
<keyword evidence="2" id="KW-1185">Reference proteome</keyword>
<accession>A0ACD5TU14</accession>